<evidence type="ECO:0000256" key="6">
    <source>
        <dbReference type="ARBA" id="ARBA00023004"/>
    </source>
</evidence>
<dbReference type="InterPro" id="IPR036851">
    <property type="entry name" value="Chloroperoxidase-like_sf"/>
</dbReference>
<evidence type="ECO:0000313" key="10">
    <source>
        <dbReference type="Proteomes" id="UP000194127"/>
    </source>
</evidence>
<keyword evidence="6" id="KW-0408">Iron</keyword>
<evidence type="ECO:0000256" key="4">
    <source>
        <dbReference type="ARBA" id="ARBA00022723"/>
    </source>
</evidence>
<comment type="similarity">
    <text evidence="7">Belongs to the chloroperoxidase family.</text>
</comment>
<dbReference type="GO" id="GO:0004601">
    <property type="term" value="F:peroxidase activity"/>
    <property type="evidence" value="ECO:0007669"/>
    <property type="project" value="UniProtKB-KW"/>
</dbReference>
<evidence type="ECO:0000256" key="7">
    <source>
        <dbReference type="ARBA" id="ARBA00025795"/>
    </source>
</evidence>
<dbReference type="PROSITE" id="PS51405">
    <property type="entry name" value="HEME_HALOPEROXIDASE"/>
    <property type="match status" value="1"/>
</dbReference>
<dbReference type="Proteomes" id="UP000194127">
    <property type="component" value="Unassembled WGS sequence"/>
</dbReference>
<comment type="cofactor">
    <cofactor evidence="1">
        <name>heme b</name>
        <dbReference type="ChEBI" id="CHEBI:60344"/>
    </cofactor>
</comment>
<proteinExistence type="inferred from homology"/>
<dbReference type="InterPro" id="IPR000028">
    <property type="entry name" value="Chloroperoxidase"/>
</dbReference>
<keyword evidence="3" id="KW-0349">Heme</keyword>
<keyword evidence="5" id="KW-0560">Oxidoreductase</keyword>
<gene>
    <name evidence="9" type="ORF">POSPLADRAFT_1048074</name>
</gene>
<organism evidence="9 10">
    <name type="scientific">Postia placenta MAD-698-R-SB12</name>
    <dbReference type="NCBI Taxonomy" id="670580"/>
    <lineage>
        <taxon>Eukaryota</taxon>
        <taxon>Fungi</taxon>
        <taxon>Dikarya</taxon>
        <taxon>Basidiomycota</taxon>
        <taxon>Agaricomycotina</taxon>
        <taxon>Agaricomycetes</taxon>
        <taxon>Polyporales</taxon>
        <taxon>Adustoporiaceae</taxon>
        <taxon>Rhodonia</taxon>
    </lineage>
</organism>
<evidence type="ECO:0000256" key="1">
    <source>
        <dbReference type="ARBA" id="ARBA00001970"/>
    </source>
</evidence>
<dbReference type="GO" id="GO:0046872">
    <property type="term" value="F:metal ion binding"/>
    <property type="evidence" value="ECO:0007669"/>
    <property type="project" value="UniProtKB-KW"/>
</dbReference>
<evidence type="ECO:0000256" key="2">
    <source>
        <dbReference type="ARBA" id="ARBA00022559"/>
    </source>
</evidence>
<sequence>MAKMSLHSTSLHHLLLKYALVTALMAVVVKMITAVHDLTLIDVPPFSLDTHPFVPPKTSDSRSPCPALNTLANHGMLRHDGREITRTDYIRALRQGYNLSLPLATFLTISGHVLLSQYSTLSLSDLGRHNFIEHNASLGHWDAVGDEEYAPDKTSSSLISQLVNQSTDGRTMSMRDLSAARILREKAYSRPLDSLHEEIARGEMSMVLGIFGRGNESVPISWIEEWWKNETFPRDFVPEHEQTLWKTVRGSWKINMLMRTMRAEAGISTWLLRHLVW</sequence>
<name>A0A1X6MWS7_9APHY</name>
<dbReference type="STRING" id="670580.A0A1X6MWS7"/>
<accession>A0A1X6MWS7</accession>
<reference evidence="9 10" key="1">
    <citation type="submission" date="2017-04" db="EMBL/GenBank/DDBJ databases">
        <title>Genome Sequence of the Model Brown-Rot Fungus Postia placenta SB12.</title>
        <authorList>
            <consortium name="DOE Joint Genome Institute"/>
            <person name="Gaskell J."/>
            <person name="Kersten P."/>
            <person name="Larrondo L.F."/>
            <person name="Canessa P."/>
            <person name="Martinez D."/>
            <person name="Hibbett D."/>
            <person name="Schmoll M."/>
            <person name="Kubicek C.P."/>
            <person name="Martinez A.T."/>
            <person name="Yadav J."/>
            <person name="Master E."/>
            <person name="Magnuson J.K."/>
            <person name="James T."/>
            <person name="Yaver D."/>
            <person name="Berka R."/>
            <person name="Labutti K."/>
            <person name="Lipzen A."/>
            <person name="Aerts A."/>
            <person name="Barry K."/>
            <person name="Henrissat B."/>
            <person name="Blanchette R."/>
            <person name="Grigoriev I."/>
            <person name="Cullen D."/>
        </authorList>
    </citation>
    <scope>NUCLEOTIDE SEQUENCE [LARGE SCALE GENOMIC DNA]</scope>
    <source>
        <strain evidence="9 10">MAD-698-R-SB12</strain>
    </source>
</reference>
<dbReference type="GeneID" id="36324379"/>
<evidence type="ECO:0000313" key="9">
    <source>
        <dbReference type="EMBL" id="OSX60692.1"/>
    </source>
</evidence>
<evidence type="ECO:0000256" key="3">
    <source>
        <dbReference type="ARBA" id="ARBA00022617"/>
    </source>
</evidence>
<dbReference type="PANTHER" id="PTHR33577">
    <property type="entry name" value="STERIGMATOCYSTIN BIOSYNTHESIS PEROXIDASE STCC-RELATED"/>
    <property type="match status" value="1"/>
</dbReference>
<dbReference type="Gene3D" id="1.10.489.10">
    <property type="entry name" value="Chloroperoxidase-like"/>
    <property type="match status" value="1"/>
</dbReference>
<dbReference type="SUPFAM" id="SSF47571">
    <property type="entry name" value="Cloroperoxidase"/>
    <property type="match status" value="1"/>
</dbReference>
<keyword evidence="4" id="KW-0479">Metal-binding</keyword>
<dbReference type="OrthoDB" id="407298at2759"/>
<dbReference type="Pfam" id="PF01328">
    <property type="entry name" value="Peroxidase_2"/>
    <property type="match status" value="1"/>
</dbReference>
<keyword evidence="10" id="KW-1185">Reference proteome</keyword>
<protein>
    <recommendedName>
        <fullName evidence="8">Heme haloperoxidase family profile domain-containing protein</fullName>
    </recommendedName>
</protein>
<evidence type="ECO:0000256" key="5">
    <source>
        <dbReference type="ARBA" id="ARBA00023002"/>
    </source>
</evidence>
<dbReference type="PANTHER" id="PTHR33577:SF9">
    <property type="entry name" value="PEROXIDASE STCC"/>
    <property type="match status" value="1"/>
</dbReference>
<dbReference type="AlphaFoldDB" id="A0A1X6MWS7"/>
<evidence type="ECO:0000259" key="8">
    <source>
        <dbReference type="PROSITE" id="PS51405"/>
    </source>
</evidence>
<feature type="domain" description="Heme haloperoxidase family profile" evidence="8">
    <location>
        <begin position="49"/>
        <end position="263"/>
    </location>
</feature>
<dbReference type="RefSeq" id="XP_024337486.1">
    <property type="nucleotide sequence ID" value="XM_024479429.1"/>
</dbReference>
<keyword evidence="2" id="KW-0575">Peroxidase</keyword>
<dbReference type="EMBL" id="KZ110600">
    <property type="protein sequence ID" value="OSX60692.1"/>
    <property type="molecule type" value="Genomic_DNA"/>
</dbReference>